<dbReference type="PRINTS" id="PR00765">
    <property type="entry name" value="CRBOXYPTASEA"/>
</dbReference>
<evidence type="ECO:0000256" key="12">
    <source>
        <dbReference type="PROSITE-ProRule" id="PRU01379"/>
    </source>
</evidence>
<protein>
    <recommendedName>
        <fullName evidence="11">carboxypeptidase T</fullName>
        <ecNumber evidence="11">3.4.17.18</ecNumber>
    </recommendedName>
</protein>
<dbReference type="Gene3D" id="3.40.630.10">
    <property type="entry name" value="Zn peptidases"/>
    <property type="match status" value="1"/>
</dbReference>
<dbReference type="GO" id="GO:0005615">
    <property type="term" value="C:extracellular space"/>
    <property type="evidence" value="ECO:0007669"/>
    <property type="project" value="TreeGrafter"/>
</dbReference>
<keyword evidence="8" id="KW-0862">Zinc</keyword>
<dbReference type="PANTHER" id="PTHR11705">
    <property type="entry name" value="PROTEASE FAMILY M14 CARBOXYPEPTIDASE A,B"/>
    <property type="match status" value="1"/>
</dbReference>
<dbReference type="Pfam" id="PF20009">
    <property type="entry name" value="GEVED"/>
    <property type="match status" value="1"/>
</dbReference>
<keyword evidence="6 14" id="KW-0732">Signal</keyword>
<feature type="domain" description="Peptidase M14" evidence="15">
    <location>
        <begin position="146"/>
        <end position="456"/>
    </location>
</feature>
<organism evidence="16 17">
    <name type="scientific">Atopomonas hussainii</name>
    <dbReference type="NCBI Taxonomy" id="1429083"/>
    <lineage>
        <taxon>Bacteria</taxon>
        <taxon>Pseudomonadati</taxon>
        <taxon>Pseudomonadota</taxon>
        <taxon>Gammaproteobacteria</taxon>
        <taxon>Pseudomonadales</taxon>
        <taxon>Pseudomonadaceae</taxon>
        <taxon>Atopomonas</taxon>
    </lineage>
</organism>
<dbReference type="FunFam" id="3.40.630.10:FF:000084">
    <property type="entry name" value="Carboxypeptidase B2"/>
    <property type="match status" value="1"/>
</dbReference>
<comment type="cofactor">
    <cofactor evidence="1">
        <name>Zn(2+)</name>
        <dbReference type="ChEBI" id="CHEBI:29105"/>
    </cofactor>
</comment>
<feature type="chain" id="PRO_5010205543" description="carboxypeptidase T" evidence="14">
    <location>
        <begin position="26"/>
        <end position="733"/>
    </location>
</feature>
<evidence type="ECO:0000256" key="14">
    <source>
        <dbReference type="SAM" id="SignalP"/>
    </source>
</evidence>
<comment type="catalytic activity">
    <reaction evidence="10">
        <text>Releases a C-terminal residue, which may be hydrophobic or positively charged.</text>
        <dbReference type="EC" id="3.4.17.18"/>
    </reaction>
</comment>
<feature type="region of interest" description="Disordered" evidence="13">
    <location>
        <begin position="299"/>
        <end position="320"/>
    </location>
</feature>
<dbReference type="PROSITE" id="PS00133">
    <property type="entry name" value="CARBOXYPEPT_ZN_2"/>
    <property type="match status" value="1"/>
</dbReference>
<evidence type="ECO:0000313" key="17">
    <source>
        <dbReference type="Proteomes" id="UP000185766"/>
    </source>
</evidence>
<dbReference type="SMART" id="SM00631">
    <property type="entry name" value="Zn_pept"/>
    <property type="match status" value="1"/>
</dbReference>
<dbReference type="InterPro" id="IPR045474">
    <property type="entry name" value="GEVED"/>
</dbReference>
<evidence type="ECO:0000256" key="4">
    <source>
        <dbReference type="ARBA" id="ARBA00022670"/>
    </source>
</evidence>
<evidence type="ECO:0000256" key="13">
    <source>
        <dbReference type="SAM" id="MobiDB-lite"/>
    </source>
</evidence>
<evidence type="ECO:0000256" key="1">
    <source>
        <dbReference type="ARBA" id="ARBA00001947"/>
    </source>
</evidence>
<evidence type="ECO:0000256" key="3">
    <source>
        <dbReference type="ARBA" id="ARBA00022645"/>
    </source>
</evidence>
<evidence type="ECO:0000256" key="7">
    <source>
        <dbReference type="ARBA" id="ARBA00022801"/>
    </source>
</evidence>
<dbReference type="STRING" id="1429083.GCA_001885685_03386"/>
<dbReference type="Pfam" id="PF00246">
    <property type="entry name" value="Peptidase_M14"/>
    <property type="match status" value="1"/>
</dbReference>
<dbReference type="GO" id="GO:0008270">
    <property type="term" value="F:zinc ion binding"/>
    <property type="evidence" value="ECO:0007669"/>
    <property type="project" value="InterPro"/>
</dbReference>
<gene>
    <name evidence="16" type="ORF">SAMN05216214_103190</name>
</gene>
<dbReference type="PANTHER" id="PTHR11705:SF143">
    <property type="entry name" value="SLL0236 PROTEIN"/>
    <property type="match status" value="1"/>
</dbReference>
<proteinExistence type="inferred from homology"/>
<comment type="similarity">
    <text evidence="2 12">Belongs to the peptidase M14 family.</text>
</comment>
<keyword evidence="3 16" id="KW-0121">Carboxypeptidase</keyword>
<evidence type="ECO:0000256" key="11">
    <source>
        <dbReference type="ARBA" id="ARBA00066554"/>
    </source>
</evidence>
<keyword evidence="5" id="KW-0479">Metal-binding</keyword>
<feature type="signal peptide" evidence="14">
    <location>
        <begin position="1"/>
        <end position="25"/>
    </location>
</feature>
<dbReference type="GO" id="GO:0004181">
    <property type="term" value="F:metallocarboxypeptidase activity"/>
    <property type="evidence" value="ECO:0007669"/>
    <property type="project" value="InterPro"/>
</dbReference>
<feature type="active site" description="Proton donor/acceptor" evidence="12">
    <location>
        <position position="426"/>
    </location>
</feature>
<dbReference type="SUPFAM" id="SSF53187">
    <property type="entry name" value="Zn-dependent exopeptidases"/>
    <property type="match status" value="1"/>
</dbReference>
<keyword evidence="9" id="KW-0482">Metalloprotease</keyword>
<dbReference type="EC" id="3.4.17.18" evidence="11"/>
<dbReference type="PROSITE" id="PS52035">
    <property type="entry name" value="PEPTIDASE_M14"/>
    <property type="match status" value="1"/>
</dbReference>
<dbReference type="AlphaFoldDB" id="A0A1H7I466"/>
<evidence type="ECO:0000256" key="9">
    <source>
        <dbReference type="ARBA" id="ARBA00023049"/>
    </source>
</evidence>
<dbReference type="Proteomes" id="UP000185766">
    <property type="component" value="Unassembled WGS sequence"/>
</dbReference>
<evidence type="ECO:0000256" key="2">
    <source>
        <dbReference type="ARBA" id="ARBA00005988"/>
    </source>
</evidence>
<keyword evidence="7" id="KW-0378">Hydrolase</keyword>
<evidence type="ECO:0000256" key="10">
    <source>
        <dbReference type="ARBA" id="ARBA00050859"/>
    </source>
</evidence>
<sequence length="733" mass="78439">MKTALQAFSALTLAVSLAHTGLAHAQEHQHDTFNLLEQEKANTQIYNAYFPNADIGRKAAISFHGQLLESHYPKGYLVMELNDEEMQKLQVFGFTFAPATEFITKRNQILSKLQTQMLSAQQKSLSMAADVSANNVSISGIPGYSCYATVEETFAVAADMASSKPNLAQWLDIGDSWEKGAGVGGHDLRVLKLTNRSKTGTKPKLFINSAIHAREYTTAALTLDFARQLVDGYGVDADATWILDHHEVHILLMTNPDGRKKAETGLSWRKNANQNYCGAGSNSRGADLNRNFTFGWNSTNGQGSSGSQCNDTYRGPSAGSEPEIKALESYVRSLWPDRRGSGKNDAAPSDTSGIHLDVHSYSELVLWPWGDTSQAAPNGTALQTLGRKFAFFNNYRPQQSIGLYPTDGTSDGISYGELGVPSYTFELGTEFFQSCSTYNNTIKPNNLPALLYAAKVVRTPYITPGGPDISNLSLSNGGSTGVPAGTAVTLSGSASDARFNNSNGTESTQAISAVEYYINQAPWDSGASPTALLPSDGSFNSVSEGFSGTLNTAGLSEGKYLVYVRARDASGTWGAVSASFLVIDNDATQPPANYCSASSGSANYEWIGRVQVGSFNNSSGAATYSDFTGQNISLVRGSNSLTLTPQFSSGAYRQGWRVWIDLNKDGDFDDSGEAVYTSSGTSTSAVSGSFNIASSVASGATRMRVAMRYNATPASPCGSYNYGEVEDYTVVIP</sequence>
<evidence type="ECO:0000256" key="5">
    <source>
        <dbReference type="ARBA" id="ARBA00022723"/>
    </source>
</evidence>
<reference evidence="16 17" key="1">
    <citation type="submission" date="2016-10" db="EMBL/GenBank/DDBJ databases">
        <authorList>
            <person name="de Groot N.N."/>
        </authorList>
    </citation>
    <scope>NUCLEOTIDE SEQUENCE [LARGE SCALE GENOMIC DNA]</scope>
    <source>
        <strain evidence="16 17">JCM 19513</strain>
    </source>
</reference>
<dbReference type="InterPro" id="IPR000834">
    <property type="entry name" value="Peptidase_M14"/>
</dbReference>
<keyword evidence="17" id="KW-1185">Reference proteome</keyword>
<keyword evidence="4" id="KW-0645">Protease</keyword>
<dbReference type="CDD" id="cd06226">
    <property type="entry name" value="M14_CPT_like"/>
    <property type="match status" value="1"/>
</dbReference>
<evidence type="ECO:0000313" key="16">
    <source>
        <dbReference type="EMBL" id="SEK57319.1"/>
    </source>
</evidence>
<evidence type="ECO:0000256" key="8">
    <source>
        <dbReference type="ARBA" id="ARBA00022833"/>
    </source>
</evidence>
<dbReference type="RefSeq" id="WP_074865394.1">
    <property type="nucleotide sequence ID" value="NZ_FOAS01000003.1"/>
</dbReference>
<dbReference type="EMBL" id="FOAS01000003">
    <property type="protein sequence ID" value="SEK57319.1"/>
    <property type="molecule type" value="Genomic_DNA"/>
</dbReference>
<dbReference type="InterPro" id="IPR057247">
    <property type="entry name" value="CARBOXYPEPT_ZN_2"/>
</dbReference>
<evidence type="ECO:0000256" key="6">
    <source>
        <dbReference type="ARBA" id="ARBA00022729"/>
    </source>
</evidence>
<evidence type="ECO:0000259" key="15">
    <source>
        <dbReference type="PROSITE" id="PS52035"/>
    </source>
</evidence>
<dbReference type="GO" id="GO:0006508">
    <property type="term" value="P:proteolysis"/>
    <property type="evidence" value="ECO:0007669"/>
    <property type="project" value="UniProtKB-KW"/>
</dbReference>
<accession>A0A1H7I466</accession>
<name>A0A1H7I466_9GAMM</name>